<dbReference type="Gramene" id="AET2Gv20381500.2">
    <property type="protein sequence ID" value="AET2Gv20381500.2"/>
    <property type="gene ID" value="AET2Gv20381500"/>
</dbReference>
<reference evidence="3" key="2">
    <citation type="journal article" date="2017" name="Nat. Plants">
        <title>The Aegilops tauschii genome reveals multiple impacts of transposons.</title>
        <authorList>
            <person name="Zhao G."/>
            <person name="Zou C."/>
            <person name="Li K."/>
            <person name="Wang K."/>
            <person name="Li T."/>
            <person name="Gao L."/>
            <person name="Zhang X."/>
            <person name="Wang H."/>
            <person name="Yang Z."/>
            <person name="Liu X."/>
            <person name="Jiang W."/>
            <person name="Mao L."/>
            <person name="Kong X."/>
            <person name="Jiao Y."/>
            <person name="Jia J."/>
        </authorList>
    </citation>
    <scope>NUCLEOTIDE SEQUENCE [LARGE SCALE GENOMIC DNA]</scope>
    <source>
        <strain evidence="3">cv. AL8/78</strain>
    </source>
</reference>
<name>A0A453B6I5_AEGTS</name>
<proteinExistence type="predicted"/>
<reference evidence="2" key="4">
    <citation type="submission" date="2019-03" db="UniProtKB">
        <authorList>
            <consortium name="EnsemblPlants"/>
        </authorList>
    </citation>
    <scope>IDENTIFICATION</scope>
</reference>
<evidence type="ECO:0000256" key="1">
    <source>
        <dbReference type="SAM" id="SignalP"/>
    </source>
</evidence>
<accession>A0A453B6I5</accession>
<feature type="chain" id="PRO_5019058460" evidence="1">
    <location>
        <begin position="27"/>
        <end position="80"/>
    </location>
</feature>
<keyword evidence="3" id="KW-1185">Reference proteome</keyword>
<dbReference type="OMA" id="WRFPATE"/>
<dbReference type="EnsemblPlants" id="AET2Gv20381500.2">
    <property type="protein sequence ID" value="AET2Gv20381500.2"/>
    <property type="gene ID" value="AET2Gv20381500"/>
</dbReference>
<evidence type="ECO:0000313" key="2">
    <source>
        <dbReference type="EnsemblPlants" id="AET2Gv20381500.2"/>
    </source>
</evidence>
<evidence type="ECO:0000313" key="3">
    <source>
        <dbReference type="Proteomes" id="UP000015105"/>
    </source>
</evidence>
<keyword evidence="1" id="KW-0732">Signal</keyword>
<reference evidence="2" key="3">
    <citation type="journal article" date="2017" name="Nature">
        <title>Genome sequence of the progenitor of the wheat D genome Aegilops tauschii.</title>
        <authorList>
            <person name="Luo M.C."/>
            <person name="Gu Y.Q."/>
            <person name="Puiu D."/>
            <person name="Wang H."/>
            <person name="Twardziok S.O."/>
            <person name="Deal K.R."/>
            <person name="Huo N."/>
            <person name="Zhu T."/>
            <person name="Wang L."/>
            <person name="Wang Y."/>
            <person name="McGuire P.E."/>
            <person name="Liu S."/>
            <person name="Long H."/>
            <person name="Ramasamy R.K."/>
            <person name="Rodriguez J.C."/>
            <person name="Van S.L."/>
            <person name="Yuan L."/>
            <person name="Wang Z."/>
            <person name="Xia Z."/>
            <person name="Xiao L."/>
            <person name="Anderson O.D."/>
            <person name="Ouyang S."/>
            <person name="Liang Y."/>
            <person name="Zimin A.V."/>
            <person name="Pertea G."/>
            <person name="Qi P."/>
            <person name="Bennetzen J.L."/>
            <person name="Dai X."/>
            <person name="Dawson M.W."/>
            <person name="Muller H.G."/>
            <person name="Kugler K."/>
            <person name="Rivarola-Duarte L."/>
            <person name="Spannagl M."/>
            <person name="Mayer K.F.X."/>
            <person name="Lu F.H."/>
            <person name="Bevan M.W."/>
            <person name="Leroy P."/>
            <person name="Li P."/>
            <person name="You F.M."/>
            <person name="Sun Q."/>
            <person name="Liu Z."/>
            <person name="Lyons E."/>
            <person name="Wicker T."/>
            <person name="Salzberg S.L."/>
            <person name="Devos K.M."/>
            <person name="Dvorak J."/>
        </authorList>
    </citation>
    <scope>NUCLEOTIDE SEQUENCE [LARGE SCALE GENOMIC DNA]</scope>
    <source>
        <strain evidence="2">cv. AL8/78</strain>
    </source>
</reference>
<sequence>MHEMPASQRFLFFLVAFLLLAATASAGGDDHAAGTSEARPPDAAFDVRARKWWPRVPATDGLVRGSERRVPNSSDPLHNR</sequence>
<reference evidence="2" key="5">
    <citation type="journal article" date="2021" name="G3 (Bethesda)">
        <title>Aegilops tauschii genome assembly Aet v5.0 features greater sequence contiguity and improved annotation.</title>
        <authorList>
            <person name="Wang L."/>
            <person name="Zhu T."/>
            <person name="Rodriguez J.C."/>
            <person name="Deal K.R."/>
            <person name="Dubcovsky J."/>
            <person name="McGuire P.E."/>
            <person name="Lux T."/>
            <person name="Spannagl M."/>
            <person name="Mayer K.F.X."/>
            <person name="Baldrich P."/>
            <person name="Meyers B.C."/>
            <person name="Huo N."/>
            <person name="Gu Y.Q."/>
            <person name="Zhou H."/>
            <person name="Devos K.M."/>
            <person name="Bennetzen J.L."/>
            <person name="Unver T."/>
            <person name="Budak H."/>
            <person name="Gulick P.J."/>
            <person name="Galiba G."/>
            <person name="Kalapos B."/>
            <person name="Nelson D.R."/>
            <person name="Li P."/>
            <person name="You F.M."/>
            <person name="Luo M.C."/>
            <person name="Dvorak J."/>
        </authorList>
    </citation>
    <scope>NUCLEOTIDE SEQUENCE [LARGE SCALE GENOMIC DNA]</scope>
    <source>
        <strain evidence="2">cv. AL8/78</strain>
    </source>
</reference>
<dbReference type="OrthoDB" id="686598at2759"/>
<dbReference type="Proteomes" id="UP000015105">
    <property type="component" value="Chromosome 2D"/>
</dbReference>
<dbReference type="AlphaFoldDB" id="A0A453B6I5"/>
<protein>
    <submittedName>
        <fullName evidence="2">Uncharacterized protein</fullName>
    </submittedName>
</protein>
<feature type="signal peptide" evidence="1">
    <location>
        <begin position="1"/>
        <end position="26"/>
    </location>
</feature>
<reference evidence="3" key="1">
    <citation type="journal article" date="2014" name="Science">
        <title>Ancient hybridizations among the ancestral genomes of bread wheat.</title>
        <authorList>
            <consortium name="International Wheat Genome Sequencing Consortium,"/>
            <person name="Marcussen T."/>
            <person name="Sandve S.R."/>
            <person name="Heier L."/>
            <person name="Spannagl M."/>
            <person name="Pfeifer M."/>
            <person name="Jakobsen K.S."/>
            <person name="Wulff B.B."/>
            <person name="Steuernagel B."/>
            <person name="Mayer K.F."/>
            <person name="Olsen O.A."/>
        </authorList>
    </citation>
    <scope>NUCLEOTIDE SEQUENCE [LARGE SCALE GENOMIC DNA]</scope>
    <source>
        <strain evidence="3">cv. AL8/78</strain>
    </source>
</reference>
<organism evidence="2 3">
    <name type="scientific">Aegilops tauschii subsp. strangulata</name>
    <name type="common">Goatgrass</name>
    <dbReference type="NCBI Taxonomy" id="200361"/>
    <lineage>
        <taxon>Eukaryota</taxon>
        <taxon>Viridiplantae</taxon>
        <taxon>Streptophyta</taxon>
        <taxon>Embryophyta</taxon>
        <taxon>Tracheophyta</taxon>
        <taxon>Spermatophyta</taxon>
        <taxon>Magnoliopsida</taxon>
        <taxon>Liliopsida</taxon>
        <taxon>Poales</taxon>
        <taxon>Poaceae</taxon>
        <taxon>BOP clade</taxon>
        <taxon>Pooideae</taxon>
        <taxon>Triticodae</taxon>
        <taxon>Triticeae</taxon>
        <taxon>Triticinae</taxon>
        <taxon>Aegilops</taxon>
    </lineage>
</organism>